<dbReference type="Proteomes" id="UP000286341">
    <property type="component" value="Unassembled WGS sequence"/>
</dbReference>
<protein>
    <submittedName>
        <fullName evidence="2">FRG domain-containing protein</fullName>
    </submittedName>
</protein>
<dbReference type="EMBL" id="QSFB01000030">
    <property type="protein sequence ID" value="RHA09531.1"/>
    <property type="molecule type" value="Genomic_DNA"/>
</dbReference>
<reference evidence="2 3" key="1">
    <citation type="submission" date="2018-08" db="EMBL/GenBank/DDBJ databases">
        <title>A genome reference for cultivated species of the human gut microbiota.</title>
        <authorList>
            <person name="Zou Y."/>
            <person name="Xue W."/>
            <person name="Luo G."/>
        </authorList>
    </citation>
    <scope>NUCLEOTIDE SEQUENCE [LARGE SCALE GENOMIC DNA]</scope>
    <source>
        <strain evidence="2 3">AM44-1AT</strain>
    </source>
</reference>
<dbReference type="Pfam" id="PF08867">
    <property type="entry name" value="FRG"/>
    <property type="match status" value="1"/>
</dbReference>
<proteinExistence type="predicted"/>
<accession>A0A413QR93</accession>
<comment type="caution">
    <text evidence="2">The sequence shown here is derived from an EMBL/GenBank/DDBJ whole genome shotgun (WGS) entry which is preliminary data.</text>
</comment>
<dbReference type="RefSeq" id="WP_118342983.1">
    <property type="nucleotide sequence ID" value="NZ_QSEY01000004.1"/>
</dbReference>
<dbReference type="AlphaFoldDB" id="A0A413QR93"/>
<sequence length="286" mass="33353">MSDFEEKYDYQEIMVEDISQIYQIANDYNSFYDLPRSGRGDPGDERTYLQAFYRGQSDSSWKITPSVCRDTSVDESISESGDLLFEVMAYNQHYIHATRLIDFTMDINVALFFACCENIEKDAAIFIWSYSPYDPKWTRIKIQCELVNVKKQRISVSEYAEILLQKYPELKDNYTYKKDFYTDLVSYLDHGFMIMQPRNPYLENMRIQRQKGCLYVCGVKFETPIDKMRTSVNAGNNILCPHEPEAPKELDGGNFLVKVVIPARLKNVIMKQLEEKGITKEALLPM</sequence>
<gene>
    <name evidence="2" type="ORF">DW948_14055</name>
</gene>
<name>A0A413QR93_9FIRM</name>
<evidence type="ECO:0000313" key="2">
    <source>
        <dbReference type="EMBL" id="RHA09531.1"/>
    </source>
</evidence>
<evidence type="ECO:0000313" key="3">
    <source>
        <dbReference type="Proteomes" id="UP000286341"/>
    </source>
</evidence>
<organism evidence="2 3">
    <name type="scientific">Agathobacter rectalis</name>
    <dbReference type="NCBI Taxonomy" id="39491"/>
    <lineage>
        <taxon>Bacteria</taxon>
        <taxon>Bacillati</taxon>
        <taxon>Bacillota</taxon>
        <taxon>Clostridia</taxon>
        <taxon>Lachnospirales</taxon>
        <taxon>Lachnospiraceae</taxon>
        <taxon>Agathobacter</taxon>
    </lineage>
</organism>
<dbReference type="InterPro" id="IPR014966">
    <property type="entry name" value="FRG-dom"/>
</dbReference>
<dbReference type="SMART" id="SM00901">
    <property type="entry name" value="FRG"/>
    <property type="match status" value="1"/>
</dbReference>
<feature type="domain" description="FRG" evidence="1">
    <location>
        <begin position="47"/>
        <end position="126"/>
    </location>
</feature>
<evidence type="ECO:0000259" key="1">
    <source>
        <dbReference type="SMART" id="SM00901"/>
    </source>
</evidence>